<evidence type="ECO:0000256" key="1">
    <source>
        <dbReference type="SAM" id="MobiDB-lite"/>
    </source>
</evidence>
<evidence type="ECO:0000313" key="2">
    <source>
        <dbReference type="EMBL" id="PLW33291.1"/>
    </source>
</evidence>
<sequence>MNKQSLSEHKDQLKDISAPSKLLTSRINTAKHKPFKSQPTNEAGLLVTRISLVTSGYSKRQDLQSDS</sequence>
<reference evidence="2 3" key="1">
    <citation type="submission" date="2017-11" db="EMBL/GenBank/DDBJ databases">
        <title>De novo assembly and phasing of dikaryotic genomes from two isolates of Puccinia coronata f. sp. avenae, the causal agent of oat crown rust.</title>
        <authorList>
            <person name="Miller M.E."/>
            <person name="Zhang Y."/>
            <person name="Omidvar V."/>
            <person name="Sperschneider J."/>
            <person name="Schwessinger B."/>
            <person name="Raley C."/>
            <person name="Palmer J.M."/>
            <person name="Garnica D."/>
            <person name="Upadhyaya N."/>
            <person name="Rathjen J."/>
            <person name="Taylor J.M."/>
            <person name="Park R.F."/>
            <person name="Dodds P.N."/>
            <person name="Hirsch C.D."/>
            <person name="Kianian S.F."/>
            <person name="Figueroa M."/>
        </authorList>
    </citation>
    <scope>NUCLEOTIDE SEQUENCE [LARGE SCALE GENOMIC DNA]</scope>
    <source>
        <strain evidence="2">12NC29</strain>
    </source>
</reference>
<comment type="caution">
    <text evidence="2">The sequence shown here is derived from an EMBL/GenBank/DDBJ whole genome shotgun (WGS) entry which is preliminary data.</text>
</comment>
<keyword evidence="3" id="KW-1185">Reference proteome</keyword>
<dbReference type="EMBL" id="PGCJ01000303">
    <property type="protein sequence ID" value="PLW33291.1"/>
    <property type="molecule type" value="Genomic_DNA"/>
</dbReference>
<protein>
    <submittedName>
        <fullName evidence="2">Uncharacterized protein</fullName>
    </submittedName>
</protein>
<name>A0A2N5U6A6_9BASI</name>
<evidence type="ECO:0000313" key="3">
    <source>
        <dbReference type="Proteomes" id="UP000235388"/>
    </source>
</evidence>
<accession>A0A2N5U6A6</accession>
<gene>
    <name evidence="2" type="ORF">PCANC_26200</name>
</gene>
<organism evidence="2 3">
    <name type="scientific">Puccinia coronata f. sp. avenae</name>
    <dbReference type="NCBI Taxonomy" id="200324"/>
    <lineage>
        <taxon>Eukaryota</taxon>
        <taxon>Fungi</taxon>
        <taxon>Dikarya</taxon>
        <taxon>Basidiomycota</taxon>
        <taxon>Pucciniomycotina</taxon>
        <taxon>Pucciniomycetes</taxon>
        <taxon>Pucciniales</taxon>
        <taxon>Pucciniaceae</taxon>
        <taxon>Puccinia</taxon>
    </lineage>
</organism>
<feature type="region of interest" description="Disordered" evidence="1">
    <location>
        <begin position="1"/>
        <end position="41"/>
    </location>
</feature>
<feature type="compositionally biased region" description="Basic and acidic residues" evidence="1">
    <location>
        <begin position="1"/>
        <end position="14"/>
    </location>
</feature>
<dbReference type="Proteomes" id="UP000235388">
    <property type="component" value="Unassembled WGS sequence"/>
</dbReference>
<proteinExistence type="predicted"/>
<dbReference type="AlphaFoldDB" id="A0A2N5U6A6"/>